<protein>
    <recommendedName>
        <fullName evidence="4">Transposase</fullName>
    </recommendedName>
</protein>
<gene>
    <name evidence="2" type="ORF">HOP51_12350</name>
</gene>
<name>A0ABS9AGQ3_9GAMM</name>
<evidence type="ECO:0000313" key="2">
    <source>
        <dbReference type="EMBL" id="MCE8020894.1"/>
    </source>
</evidence>
<organism evidence="2 3">
    <name type="scientific">Billgrantia zhangzhouensis</name>
    <dbReference type="NCBI Taxonomy" id="2733481"/>
    <lineage>
        <taxon>Bacteria</taxon>
        <taxon>Pseudomonadati</taxon>
        <taxon>Pseudomonadota</taxon>
        <taxon>Gammaproteobacteria</taxon>
        <taxon>Oceanospirillales</taxon>
        <taxon>Halomonadaceae</taxon>
        <taxon>Billgrantia</taxon>
    </lineage>
</organism>
<feature type="region of interest" description="Disordered" evidence="1">
    <location>
        <begin position="25"/>
        <end position="49"/>
    </location>
</feature>
<evidence type="ECO:0000313" key="3">
    <source>
        <dbReference type="Proteomes" id="UP001320122"/>
    </source>
</evidence>
<evidence type="ECO:0008006" key="4">
    <source>
        <dbReference type="Google" id="ProtNLM"/>
    </source>
</evidence>
<evidence type="ECO:0000256" key="1">
    <source>
        <dbReference type="SAM" id="MobiDB-lite"/>
    </source>
</evidence>
<dbReference type="Proteomes" id="UP001320122">
    <property type="component" value="Unassembled WGS sequence"/>
</dbReference>
<sequence>MPRHQREPLSDEEIEFLAQLANGNALARHRRRECERRRSTRKHQPNERE</sequence>
<dbReference type="EMBL" id="JABFTT010000009">
    <property type="protein sequence ID" value="MCE8020894.1"/>
    <property type="molecule type" value="Genomic_DNA"/>
</dbReference>
<dbReference type="RefSeq" id="WP_234274213.1">
    <property type="nucleotide sequence ID" value="NZ_JABFTT010000009.1"/>
</dbReference>
<accession>A0ABS9AGQ3</accession>
<keyword evidence="3" id="KW-1185">Reference proteome</keyword>
<proteinExistence type="predicted"/>
<reference evidence="2 3" key="1">
    <citation type="journal article" date="2021" name="Front. Microbiol.">
        <title>Aerobic Denitrification and Heterotrophic Sulfur Oxidation in the Genus Halomonas Revealed by Six Novel Species Characterizations and Genome-Based Analysis.</title>
        <authorList>
            <person name="Wang L."/>
            <person name="Shao Z."/>
        </authorList>
    </citation>
    <scope>NUCLEOTIDE SEQUENCE [LARGE SCALE GENOMIC DNA]</scope>
    <source>
        <strain evidence="2 3">MCCC 1A11036</strain>
    </source>
</reference>
<comment type="caution">
    <text evidence="2">The sequence shown here is derived from an EMBL/GenBank/DDBJ whole genome shotgun (WGS) entry which is preliminary data.</text>
</comment>